<keyword evidence="1" id="KW-1133">Transmembrane helix</keyword>
<organism evidence="2 3">
    <name type="scientific">Devosia nanyangense</name>
    <dbReference type="NCBI Taxonomy" id="1228055"/>
    <lineage>
        <taxon>Bacteria</taxon>
        <taxon>Pseudomonadati</taxon>
        <taxon>Pseudomonadota</taxon>
        <taxon>Alphaproteobacteria</taxon>
        <taxon>Hyphomicrobiales</taxon>
        <taxon>Devosiaceae</taxon>
        <taxon>Devosia</taxon>
    </lineage>
</organism>
<reference evidence="2" key="1">
    <citation type="submission" date="2020-07" db="EMBL/GenBank/DDBJ databases">
        <title>Huge and variable diversity of episymbiotic CPR bacteria and DPANN archaea in groundwater ecosystems.</title>
        <authorList>
            <person name="He C.Y."/>
            <person name="Keren R."/>
            <person name="Whittaker M."/>
            <person name="Farag I.F."/>
            <person name="Doudna J."/>
            <person name="Cate J.H.D."/>
            <person name="Banfield J.F."/>
        </authorList>
    </citation>
    <scope>NUCLEOTIDE SEQUENCE</scope>
    <source>
        <strain evidence="2">NC_groundwater_1586_Pr3_B-0.1um_66_15</strain>
    </source>
</reference>
<dbReference type="Proteomes" id="UP000782610">
    <property type="component" value="Unassembled WGS sequence"/>
</dbReference>
<proteinExistence type="predicted"/>
<evidence type="ECO:0000256" key="1">
    <source>
        <dbReference type="SAM" id="Phobius"/>
    </source>
</evidence>
<evidence type="ECO:0000313" key="2">
    <source>
        <dbReference type="EMBL" id="MBI4923213.1"/>
    </source>
</evidence>
<keyword evidence="1" id="KW-0812">Transmembrane</keyword>
<dbReference type="InterPro" id="IPR041916">
    <property type="entry name" value="Anti_sigma_zinc_sf"/>
</dbReference>
<sequence length="272" mass="29494">MTSAQFKIDADALHAFADGQLSGEQRMAVERYLADHPETAAEVAHWRRQNEALGALFAPAAHEPVPARLSPHRIAHDIRIGRQQAIRNIAAAAVLVVLGSGIGWYGRDYMTPTVAASDRLIDAAVTAHSLYIKEKTHAVEVAADAPNLMTWLSNRIATPIDAPSLASEGFAFIGGRLLPGDPSGELPAPAAQLMYENASAQRLTLYITAALPDHKEAWQFETRDGVEAYYWANATVTCTIVGDLSEAEIRALGKKVFEQLTWRAESSWNPAG</sequence>
<dbReference type="EMBL" id="JACRAF010000048">
    <property type="protein sequence ID" value="MBI4923213.1"/>
    <property type="molecule type" value="Genomic_DNA"/>
</dbReference>
<name>A0A933NZX5_9HYPH</name>
<gene>
    <name evidence="2" type="ORF">HY834_15840</name>
</gene>
<keyword evidence="1" id="KW-0472">Membrane</keyword>
<dbReference type="AlphaFoldDB" id="A0A933NZX5"/>
<evidence type="ECO:0000313" key="3">
    <source>
        <dbReference type="Proteomes" id="UP000782610"/>
    </source>
</evidence>
<protein>
    <submittedName>
        <fullName evidence="2">Anti-sigma factor</fullName>
    </submittedName>
</protein>
<accession>A0A933NZX5</accession>
<feature type="transmembrane region" description="Helical" evidence="1">
    <location>
        <begin position="89"/>
        <end position="106"/>
    </location>
</feature>
<dbReference type="Gene3D" id="1.10.10.1320">
    <property type="entry name" value="Anti-sigma factor, zinc-finger domain"/>
    <property type="match status" value="1"/>
</dbReference>
<comment type="caution">
    <text evidence="2">The sequence shown here is derived from an EMBL/GenBank/DDBJ whole genome shotgun (WGS) entry which is preliminary data.</text>
</comment>